<proteinExistence type="predicted"/>
<dbReference type="RefSeq" id="XP_072589794.1">
    <property type="nucleotide sequence ID" value="XM_072733693.1"/>
</dbReference>
<dbReference type="GeneID" id="112916946"/>
<accession>A0ABM4YHP0</accession>
<feature type="region of interest" description="Disordered" evidence="1">
    <location>
        <begin position="232"/>
        <end position="336"/>
    </location>
</feature>
<feature type="compositionally biased region" description="Low complexity" evidence="1">
    <location>
        <begin position="102"/>
        <end position="119"/>
    </location>
</feature>
<keyword evidence="2" id="KW-1185">Reference proteome</keyword>
<feature type="compositionally biased region" description="Low complexity" evidence="1">
    <location>
        <begin position="178"/>
        <end position="191"/>
    </location>
</feature>
<feature type="region of interest" description="Disordered" evidence="1">
    <location>
        <begin position="162"/>
        <end position="208"/>
    </location>
</feature>
<evidence type="ECO:0000313" key="2">
    <source>
        <dbReference type="Proteomes" id="UP001652641"/>
    </source>
</evidence>
<gene>
    <name evidence="3" type="primary">LOC112916946</name>
</gene>
<organism evidence="2 3">
    <name type="scientific">Vulpes vulpes</name>
    <name type="common">Red fox</name>
    <dbReference type="NCBI Taxonomy" id="9627"/>
    <lineage>
        <taxon>Eukaryota</taxon>
        <taxon>Metazoa</taxon>
        <taxon>Chordata</taxon>
        <taxon>Craniata</taxon>
        <taxon>Vertebrata</taxon>
        <taxon>Euteleostomi</taxon>
        <taxon>Mammalia</taxon>
        <taxon>Eutheria</taxon>
        <taxon>Laurasiatheria</taxon>
        <taxon>Carnivora</taxon>
        <taxon>Caniformia</taxon>
        <taxon>Canidae</taxon>
        <taxon>Vulpes</taxon>
    </lineage>
</organism>
<evidence type="ECO:0000313" key="3">
    <source>
        <dbReference type="RefSeq" id="XP_072589794.1"/>
    </source>
</evidence>
<reference evidence="3" key="1">
    <citation type="submission" date="2025-08" db="UniProtKB">
        <authorList>
            <consortium name="RefSeq"/>
        </authorList>
    </citation>
    <scope>IDENTIFICATION</scope>
    <source>
        <tissue evidence="3">Cell line</tissue>
    </source>
</reference>
<sequence length="438" mass="46058">MLETPPRVPRGRYTCGRRTPRPVSRALGHPDPPRRASGTRTLPGGRRAPGPSPAGIGHWGLRPLGRGQARGFGPFPEGLRRSGAAPPPSPRGPVEGAGAESRPGPQARGGAAPARPPQAGGTGPGILGCAGAGLGRGGGARPVSVSPGCGWGTGLASPCPALETAAPHSAPARRRPARGAARAHPARSGSAYLRARGPAAEAGGKLPRPACWHRRGRLCVCARERPGVRRGVRRSVRPRAGGRGPPSVSRGLRPEMPPPLAAAGGSQVAAWPRSSQSPSPGPRAPRPRARSSPRRRRPQEPVLNGQLHAPRPRARRPGPGAAAAAAPASRRSTRASLRPLCAPAARQGRHLPCLGDSCSLPGRRQGTAYGDLSPLGAEIYKKKMKNTQWENEQHIQTAKHISFLNPWLLWNRPTPTFLLTFHLELKDWKFLLGRKLGT</sequence>
<evidence type="ECO:0000256" key="1">
    <source>
        <dbReference type="SAM" id="MobiDB-lite"/>
    </source>
</evidence>
<feature type="compositionally biased region" description="Low complexity" evidence="1">
    <location>
        <begin position="43"/>
        <end position="55"/>
    </location>
</feature>
<evidence type="ECO:0008006" key="4">
    <source>
        <dbReference type="Google" id="ProtNLM"/>
    </source>
</evidence>
<feature type="region of interest" description="Disordered" evidence="1">
    <location>
        <begin position="1"/>
        <end position="125"/>
    </location>
</feature>
<feature type="compositionally biased region" description="Basic residues" evidence="1">
    <location>
        <begin position="285"/>
        <end position="297"/>
    </location>
</feature>
<feature type="compositionally biased region" description="Low complexity" evidence="1">
    <location>
        <begin position="317"/>
        <end position="336"/>
    </location>
</feature>
<dbReference type="Proteomes" id="UP001652641">
    <property type="component" value="Chromosome 13"/>
</dbReference>
<name>A0ABM4YHP0_VULVU</name>
<protein>
    <recommendedName>
        <fullName evidence="4">Collagen alpha-1(I) chain-like</fullName>
    </recommendedName>
</protein>